<dbReference type="AlphaFoldDB" id="Q1INZ8"/>
<dbReference type="EnsemblBacteria" id="ABF41402">
    <property type="protein sequence ID" value="ABF41402"/>
    <property type="gene ID" value="Acid345_2401"/>
</dbReference>
<evidence type="ECO:0000256" key="1">
    <source>
        <dbReference type="ARBA" id="ARBA00022987"/>
    </source>
</evidence>
<dbReference type="GO" id="GO:0031411">
    <property type="term" value="C:gas vesicle"/>
    <property type="evidence" value="ECO:0007669"/>
    <property type="project" value="UniProtKB-SubCell"/>
</dbReference>
<dbReference type="PANTHER" id="PTHR36852:SF1">
    <property type="entry name" value="PROTEIN GVPL 2"/>
    <property type="match status" value="1"/>
</dbReference>
<dbReference type="STRING" id="204669.Acid345_2401"/>
<proteinExistence type="inferred from homology"/>
<evidence type="ECO:0000313" key="5">
    <source>
        <dbReference type="Proteomes" id="UP000002432"/>
    </source>
</evidence>
<gene>
    <name evidence="4" type="ordered locus">Acid345_2401</name>
</gene>
<dbReference type="GO" id="GO:0031412">
    <property type="term" value="P:gas vesicle organization"/>
    <property type="evidence" value="ECO:0007669"/>
    <property type="project" value="InterPro"/>
</dbReference>
<protein>
    <submittedName>
        <fullName evidence="4">Gas vesicle synthesis GvpLGvpF</fullName>
    </submittedName>
</protein>
<dbReference type="InterPro" id="IPR009430">
    <property type="entry name" value="GvpL/GvpF"/>
</dbReference>
<accession>Q1INZ8</accession>
<dbReference type="Proteomes" id="UP000002432">
    <property type="component" value="Chromosome"/>
</dbReference>
<dbReference type="Pfam" id="PF06386">
    <property type="entry name" value="GvpL_GvpF"/>
    <property type="match status" value="1"/>
</dbReference>
<evidence type="ECO:0000256" key="2">
    <source>
        <dbReference type="ARBA" id="ARBA00035108"/>
    </source>
</evidence>
<reference evidence="4 5" key="1">
    <citation type="journal article" date="2009" name="Appl. Environ. Microbiol.">
        <title>Three genomes from the phylum Acidobacteria provide insight into the lifestyles of these microorganisms in soils.</title>
        <authorList>
            <person name="Ward N.L."/>
            <person name="Challacombe J.F."/>
            <person name="Janssen P.H."/>
            <person name="Henrissat B."/>
            <person name="Coutinho P.M."/>
            <person name="Wu M."/>
            <person name="Xie G."/>
            <person name="Haft D.H."/>
            <person name="Sait M."/>
            <person name="Badger J."/>
            <person name="Barabote R.D."/>
            <person name="Bradley B."/>
            <person name="Brettin T.S."/>
            <person name="Brinkac L.M."/>
            <person name="Bruce D."/>
            <person name="Creasy T."/>
            <person name="Daugherty S.C."/>
            <person name="Davidsen T.M."/>
            <person name="DeBoy R.T."/>
            <person name="Detter J.C."/>
            <person name="Dodson R.J."/>
            <person name="Durkin A.S."/>
            <person name="Ganapathy A."/>
            <person name="Gwinn-Giglio M."/>
            <person name="Han C.S."/>
            <person name="Khouri H."/>
            <person name="Kiss H."/>
            <person name="Kothari S.P."/>
            <person name="Madupu R."/>
            <person name="Nelson K.E."/>
            <person name="Nelson W.C."/>
            <person name="Paulsen I."/>
            <person name="Penn K."/>
            <person name="Ren Q."/>
            <person name="Rosovitz M.J."/>
            <person name="Selengut J.D."/>
            <person name="Shrivastava S."/>
            <person name="Sullivan S.A."/>
            <person name="Tapia R."/>
            <person name="Thompson L.S."/>
            <person name="Watkins K.L."/>
            <person name="Yang Q."/>
            <person name="Yu C."/>
            <person name="Zafar N."/>
            <person name="Zhou L."/>
            <person name="Kuske C.R."/>
        </authorList>
    </citation>
    <scope>NUCLEOTIDE SEQUENCE [LARGE SCALE GENOMIC DNA]</scope>
    <source>
        <strain evidence="4 5">Ellin345</strain>
    </source>
</reference>
<evidence type="ECO:0000256" key="3">
    <source>
        <dbReference type="ARBA" id="ARBA00035643"/>
    </source>
</evidence>
<comment type="subcellular location">
    <subcellularLocation>
        <location evidence="2">Gas vesicle</location>
    </subcellularLocation>
</comment>
<name>Q1INZ8_KORVE</name>
<organism evidence="4 5">
    <name type="scientific">Koribacter versatilis (strain Ellin345)</name>
    <dbReference type="NCBI Taxonomy" id="204669"/>
    <lineage>
        <taxon>Bacteria</taxon>
        <taxon>Pseudomonadati</taxon>
        <taxon>Acidobacteriota</taxon>
        <taxon>Terriglobia</taxon>
        <taxon>Terriglobales</taxon>
        <taxon>Candidatus Korobacteraceae</taxon>
        <taxon>Candidatus Korobacter</taxon>
    </lineage>
</organism>
<dbReference type="eggNOG" id="COG0154">
    <property type="taxonomic scope" value="Bacteria"/>
</dbReference>
<dbReference type="PANTHER" id="PTHR36852">
    <property type="entry name" value="PROTEIN GVPL 2"/>
    <property type="match status" value="1"/>
</dbReference>
<keyword evidence="1" id="KW-0304">Gas vesicle</keyword>
<comment type="similarity">
    <text evidence="3">Belongs to the gas vesicle GvpF/GvpL family.</text>
</comment>
<sequence>MPVSVQSPRQSAATAPQTNLTLVDSRQEGRYVYGIIQSKDAMSFGKMGIGGTGELVYSVAHGDISAVISKTPVFIFDPTRENALAHEHVIETVMKQHTIIPMSFGTVFRTDDDIREVLRSIYPSLKDVLKQMEGKVEFGLKVMWERDHIIDELKKEHEEIHRFHQEITRKHLQSTYLARMQLGRMIEKALSERSTEYVREIYEDLRGVCVASRDNKPIGDKMIMNAAFLIQREREAEFDAAVNRIAKKFGDRLNFKYTGPWPPYNFVNIRLKLERGTAN</sequence>
<dbReference type="HOGENOM" id="CLU_065736_3_0_0"/>
<dbReference type="KEGG" id="aba:Acid345_2401"/>
<evidence type="ECO:0000313" key="4">
    <source>
        <dbReference type="EMBL" id="ABF41402.1"/>
    </source>
</evidence>
<keyword evidence="5" id="KW-1185">Reference proteome</keyword>
<dbReference type="EMBL" id="CP000360">
    <property type="protein sequence ID" value="ABF41402.1"/>
    <property type="molecule type" value="Genomic_DNA"/>
</dbReference>